<name>A0ABU8I9V3_9SPHI</name>
<keyword evidence="1" id="KW-0812">Transmembrane</keyword>
<protein>
    <recommendedName>
        <fullName evidence="4">YtxH domain-containing protein</fullName>
    </recommendedName>
</protein>
<evidence type="ECO:0000313" key="2">
    <source>
        <dbReference type="EMBL" id="MEI5986288.1"/>
    </source>
</evidence>
<dbReference type="RefSeq" id="WP_202283803.1">
    <property type="nucleotide sequence ID" value="NZ_JAYLLN010000051.1"/>
</dbReference>
<comment type="caution">
    <text evidence="2">The sequence shown here is derived from an EMBL/GenBank/DDBJ whole genome shotgun (WGS) entry which is preliminary data.</text>
</comment>
<proteinExistence type="predicted"/>
<organism evidence="2 3">
    <name type="scientific">Sphingobacterium tenebrionis</name>
    <dbReference type="NCBI Taxonomy" id="3111775"/>
    <lineage>
        <taxon>Bacteria</taxon>
        <taxon>Pseudomonadati</taxon>
        <taxon>Bacteroidota</taxon>
        <taxon>Sphingobacteriia</taxon>
        <taxon>Sphingobacteriales</taxon>
        <taxon>Sphingobacteriaceae</taxon>
        <taxon>Sphingobacterium</taxon>
    </lineage>
</organism>
<reference evidence="2 3" key="1">
    <citation type="submission" date="2024-01" db="EMBL/GenBank/DDBJ databases">
        <title>Sphingobacterium tenebrionis sp. nov., a novel endophyte isolated from tenebrio molitor intestines.</title>
        <authorList>
            <person name="Zhang C."/>
        </authorList>
    </citation>
    <scope>NUCLEOTIDE SEQUENCE [LARGE SCALE GENOMIC DNA]</scope>
    <source>
        <strain evidence="2 3">PU5-4</strain>
    </source>
</reference>
<dbReference type="Proteomes" id="UP001363035">
    <property type="component" value="Unassembled WGS sequence"/>
</dbReference>
<evidence type="ECO:0000256" key="1">
    <source>
        <dbReference type="SAM" id="Phobius"/>
    </source>
</evidence>
<evidence type="ECO:0000313" key="3">
    <source>
        <dbReference type="Proteomes" id="UP001363035"/>
    </source>
</evidence>
<keyword evidence="1" id="KW-0472">Membrane</keyword>
<gene>
    <name evidence="2" type="ORF">VJ786_15400</name>
</gene>
<sequence length="104" mass="11402">MKIDIGVLIAVIGVLVALGSLLIGFFGYQLNKSKTVKNDGQQGAEMKAKLEYISKGVDDIRIDQKASDRQMILIGERITRVEESSKQAHKRLDKVEGLKGGDSE</sequence>
<evidence type="ECO:0008006" key="4">
    <source>
        <dbReference type="Google" id="ProtNLM"/>
    </source>
</evidence>
<keyword evidence="1" id="KW-1133">Transmembrane helix</keyword>
<feature type="transmembrane region" description="Helical" evidence="1">
    <location>
        <begin position="6"/>
        <end position="28"/>
    </location>
</feature>
<accession>A0ABU8I9V3</accession>
<dbReference type="EMBL" id="JAYLLN010000051">
    <property type="protein sequence ID" value="MEI5986288.1"/>
    <property type="molecule type" value="Genomic_DNA"/>
</dbReference>
<keyword evidence="3" id="KW-1185">Reference proteome</keyword>